<accession>A0A6A7BCS2</accession>
<proteinExistence type="predicted"/>
<evidence type="ECO:0000313" key="2">
    <source>
        <dbReference type="Proteomes" id="UP000799423"/>
    </source>
</evidence>
<dbReference type="AlphaFoldDB" id="A0A6A7BCS2"/>
<organism evidence="1 2">
    <name type="scientific">Plenodomus tracheiphilus IPT5</name>
    <dbReference type="NCBI Taxonomy" id="1408161"/>
    <lineage>
        <taxon>Eukaryota</taxon>
        <taxon>Fungi</taxon>
        <taxon>Dikarya</taxon>
        <taxon>Ascomycota</taxon>
        <taxon>Pezizomycotina</taxon>
        <taxon>Dothideomycetes</taxon>
        <taxon>Pleosporomycetidae</taxon>
        <taxon>Pleosporales</taxon>
        <taxon>Pleosporineae</taxon>
        <taxon>Leptosphaeriaceae</taxon>
        <taxon>Plenodomus</taxon>
    </lineage>
</organism>
<protein>
    <submittedName>
        <fullName evidence="1">Uncharacterized protein</fullName>
    </submittedName>
</protein>
<evidence type="ECO:0000313" key="1">
    <source>
        <dbReference type="EMBL" id="KAF2853143.1"/>
    </source>
</evidence>
<dbReference type="EMBL" id="MU006296">
    <property type="protein sequence ID" value="KAF2853143.1"/>
    <property type="molecule type" value="Genomic_DNA"/>
</dbReference>
<keyword evidence="2" id="KW-1185">Reference proteome</keyword>
<dbReference type="Proteomes" id="UP000799423">
    <property type="component" value="Unassembled WGS sequence"/>
</dbReference>
<gene>
    <name evidence="1" type="ORF">T440DRAFT_319413</name>
</gene>
<name>A0A6A7BCS2_9PLEO</name>
<reference evidence="1" key="1">
    <citation type="submission" date="2020-01" db="EMBL/GenBank/DDBJ databases">
        <authorList>
            <consortium name="DOE Joint Genome Institute"/>
            <person name="Haridas S."/>
            <person name="Albert R."/>
            <person name="Binder M."/>
            <person name="Bloem J."/>
            <person name="Labutti K."/>
            <person name="Salamov A."/>
            <person name="Andreopoulos B."/>
            <person name="Baker S.E."/>
            <person name="Barry K."/>
            <person name="Bills G."/>
            <person name="Bluhm B.H."/>
            <person name="Cannon C."/>
            <person name="Castanera R."/>
            <person name="Culley D.E."/>
            <person name="Daum C."/>
            <person name="Ezra D."/>
            <person name="Gonzalez J.B."/>
            <person name="Henrissat B."/>
            <person name="Kuo A."/>
            <person name="Liang C."/>
            <person name="Lipzen A."/>
            <person name="Lutzoni F."/>
            <person name="Magnuson J."/>
            <person name="Mondo S."/>
            <person name="Nolan M."/>
            <person name="Ohm R."/>
            <person name="Pangilinan J."/>
            <person name="Park H.-J."/>
            <person name="Ramirez L."/>
            <person name="Alfaro M."/>
            <person name="Sun H."/>
            <person name="Tritt A."/>
            <person name="Yoshinaga Y."/>
            <person name="Zwiers L.-H."/>
            <person name="Turgeon B.G."/>
            <person name="Goodwin S.B."/>
            <person name="Spatafora J.W."/>
            <person name="Crous P.W."/>
            <person name="Grigoriev I.V."/>
        </authorList>
    </citation>
    <scope>NUCLEOTIDE SEQUENCE</scope>
    <source>
        <strain evidence="1">IPT5</strain>
    </source>
</reference>
<sequence>MAWHVPKSRACRGIRMCLGAIGTWERLALTKTLPWIVCRTYTERRVTVRLDAEKRSPHIVARGSVHQPQKPSYVHTLYRSSLLTAIITKWIRSKAQYLDFEHEEILSKSLPEVEIANPSRVFGRLHIGRFQASRSELPSHSHAMDVDQSRLGTSITFPGIAVPAVPEMLLEMDIARPQLHSVHSKLRVQASMRE</sequence>